<keyword evidence="2" id="KW-1185">Reference proteome</keyword>
<name>A0A9W6LAI6_9BACT</name>
<protein>
    <submittedName>
        <fullName evidence="1">Uncharacterized protein</fullName>
    </submittedName>
</protein>
<comment type="caution">
    <text evidence="1">The sequence shown here is derived from an EMBL/GenBank/DDBJ whole genome shotgun (WGS) entry which is preliminary data.</text>
</comment>
<gene>
    <name evidence="1" type="ORF">DAMNIGENAA_35380</name>
</gene>
<sequence length="99" mass="10857">MKMNMKTTLTVVGVAGVLLLLQTPPSYGKQIIECRDAKGFKTGSATVEDDGSVIYRDEKGFKKGATRIRNGKTIFYDKNGRKTGECDGYLPLLPGCKHK</sequence>
<evidence type="ECO:0000313" key="2">
    <source>
        <dbReference type="Proteomes" id="UP001144372"/>
    </source>
</evidence>
<accession>A0A9W6LAI6</accession>
<reference evidence="1" key="1">
    <citation type="submission" date="2022-12" db="EMBL/GenBank/DDBJ databases">
        <title>Reference genome sequencing for broad-spectrum identification of bacterial and archaeal isolates by mass spectrometry.</title>
        <authorList>
            <person name="Sekiguchi Y."/>
            <person name="Tourlousse D.M."/>
        </authorList>
    </citation>
    <scope>NUCLEOTIDE SEQUENCE</scope>
    <source>
        <strain evidence="1">ASRB1</strain>
    </source>
</reference>
<dbReference type="Proteomes" id="UP001144372">
    <property type="component" value="Unassembled WGS sequence"/>
</dbReference>
<dbReference type="RefSeq" id="WP_281796292.1">
    <property type="nucleotide sequence ID" value="NZ_BSDR01000001.1"/>
</dbReference>
<proteinExistence type="predicted"/>
<dbReference type="AlphaFoldDB" id="A0A9W6LAI6"/>
<organism evidence="1 2">
    <name type="scientific">Desulforhabdus amnigena</name>
    <dbReference type="NCBI Taxonomy" id="40218"/>
    <lineage>
        <taxon>Bacteria</taxon>
        <taxon>Pseudomonadati</taxon>
        <taxon>Thermodesulfobacteriota</taxon>
        <taxon>Syntrophobacteria</taxon>
        <taxon>Syntrophobacterales</taxon>
        <taxon>Syntrophobacteraceae</taxon>
        <taxon>Desulforhabdus</taxon>
    </lineage>
</organism>
<dbReference type="EMBL" id="BSDR01000001">
    <property type="protein sequence ID" value="GLI36105.1"/>
    <property type="molecule type" value="Genomic_DNA"/>
</dbReference>
<evidence type="ECO:0000313" key="1">
    <source>
        <dbReference type="EMBL" id="GLI36105.1"/>
    </source>
</evidence>